<dbReference type="Proteomes" id="UP000295757">
    <property type="component" value="Unassembled WGS sequence"/>
</dbReference>
<evidence type="ECO:0000256" key="5">
    <source>
        <dbReference type="NCBIfam" id="TIGR01696"/>
    </source>
</evidence>
<dbReference type="GO" id="GO:0043094">
    <property type="term" value="P:metabolic compound salvage"/>
    <property type="evidence" value="ECO:0007669"/>
    <property type="project" value="UniProtKB-UniRule"/>
</dbReference>
<dbReference type="NCBIfam" id="NF003766">
    <property type="entry name" value="PRK05362.1"/>
    <property type="match status" value="1"/>
</dbReference>
<dbReference type="PANTHER" id="PTHR21110:SF0">
    <property type="entry name" value="PHOSPHOPENTOMUTASE"/>
    <property type="match status" value="1"/>
</dbReference>
<dbReference type="Pfam" id="PF01676">
    <property type="entry name" value="Metalloenzyme"/>
    <property type="match status" value="1"/>
</dbReference>
<dbReference type="Gene3D" id="3.40.720.10">
    <property type="entry name" value="Alkaline Phosphatase, subunit A"/>
    <property type="match status" value="1"/>
</dbReference>
<gene>
    <name evidence="4" type="primary">deoB</name>
    <name evidence="7" type="ORF">BCF59_0008</name>
</gene>
<comment type="subcellular location">
    <subcellularLocation>
        <location evidence="4">Cytoplasm</location>
    </subcellularLocation>
</comment>
<dbReference type="AlphaFoldDB" id="A0A4R7UEM0"/>
<organism evidence="7 8">
    <name type="scientific">Mycoplasmopsis mustelae</name>
    <dbReference type="NCBI Taxonomy" id="171289"/>
    <lineage>
        <taxon>Bacteria</taxon>
        <taxon>Bacillati</taxon>
        <taxon>Mycoplasmatota</taxon>
        <taxon>Mycoplasmoidales</taxon>
        <taxon>Metamycoplasmataceae</taxon>
        <taxon>Mycoplasmopsis</taxon>
    </lineage>
</organism>
<evidence type="ECO:0000313" key="7">
    <source>
        <dbReference type="EMBL" id="TDV24064.1"/>
    </source>
</evidence>
<dbReference type="EC" id="5.4.2.7" evidence="4 5"/>
<dbReference type="Gene3D" id="3.30.70.1250">
    <property type="entry name" value="Phosphopentomutase"/>
    <property type="match status" value="1"/>
</dbReference>
<dbReference type="UniPathway" id="UPA00087">
    <property type="reaction ID" value="UER00173"/>
</dbReference>
<dbReference type="GO" id="GO:0006018">
    <property type="term" value="P:2-deoxyribose 1-phosphate catabolic process"/>
    <property type="evidence" value="ECO:0007669"/>
    <property type="project" value="UniProtKB-UniRule"/>
</dbReference>
<evidence type="ECO:0000256" key="3">
    <source>
        <dbReference type="ARBA" id="ARBA00023211"/>
    </source>
</evidence>
<proteinExistence type="inferred from homology"/>
<dbReference type="InterPro" id="IPR010045">
    <property type="entry name" value="DeoB"/>
</dbReference>
<dbReference type="GO" id="GO:0008973">
    <property type="term" value="F:phosphopentomutase activity"/>
    <property type="evidence" value="ECO:0007669"/>
    <property type="project" value="UniProtKB-UniRule"/>
</dbReference>
<feature type="binding site" evidence="4">
    <location>
        <position position="330"/>
    </location>
    <ligand>
        <name>Mn(2+)</name>
        <dbReference type="ChEBI" id="CHEBI:29035"/>
        <label>1</label>
    </ligand>
</feature>
<evidence type="ECO:0000256" key="4">
    <source>
        <dbReference type="HAMAP-Rule" id="MF_00740"/>
    </source>
</evidence>
<keyword evidence="4" id="KW-0413">Isomerase</keyword>
<reference evidence="7 8" key="1">
    <citation type="submission" date="2019-03" db="EMBL/GenBank/DDBJ databases">
        <title>Genomic Encyclopedia of Archaeal and Bacterial Type Strains, Phase II (KMG-II): from individual species to whole genera.</title>
        <authorList>
            <person name="Goeker M."/>
        </authorList>
    </citation>
    <scope>NUCLEOTIDE SEQUENCE [LARGE SCALE GENOMIC DNA]</scope>
    <source>
        <strain evidence="7 8">ATCC 35214</strain>
    </source>
</reference>
<protein>
    <recommendedName>
        <fullName evidence="4 5">Phosphopentomutase</fullName>
        <ecNumber evidence="4 5">5.4.2.7</ecNumber>
    </recommendedName>
    <alternativeName>
        <fullName evidence="4">Phosphodeoxyribomutase</fullName>
    </alternativeName>
</protein>
<evidence type="ECO:0000256" key="1">
    <source>
        <dbReference type="ARBA" id="ARBA00010373"/>
    </source>
</evidence>
<feature type="domain" description="Metalloenzyme" evidence="6">
    <location>
        <begin position="5"/>
        <end position="380"/>
    </location>
</feature>
<dbReference type="GO" id="GO:0005829">
    <property type="term" value="C:cytosol"/>
    <property type="evidence" value="ECO:0007669"/>
    <property type="project" value="TreeGrafter"/>
</dbReference>
<keyword evidence="4" id="KW-0963">Cytoplasm</keyword>
<dbReference type="OrthoDB" id="9769930at2"/>
<evidence type="ECO:0000259" key="6">
    <source>
        <dbReference type="Pfam" id="PF01676"/>
    </source>
</evidence>
<dbReference type="InterPro" id="IPR006124">
    <property type="entry name" value="Metalloenzyme"/>
</dbReference>
<comment type="cofactor">
    <cofactor evidence="4">
        <name>Mn(2+)</name>
        <dbReference type="ChEBI" id="CHEBI:29035"/>
    </cofactor>
    <text evidence="4">Binds 2 manganese ions.</text>
</comment>
<feature type="binding site" evidence="4">
    <location>
        <position position="13"/>
    </location>
    <ligand>
        <name>Mn(2+)</name>
        <dbReference type="ChEBI" id="CHEBI:29035"/>
        <label>1</label>
    </ligand>
</feature>
<keyword evidence="8" id="KW-1185">Reference proteome</keyword>
<dbReference type="NCBIfam" id="TIGR01696">
    <property type="entry name" value="deoB"/>
    <property type="match status" value="1"/>
</dbReference>
<dbReference type="CDD" id="cd16009">
    <property type="entry name" value="PPM"/>
    <property type="match status" value="1"/>
</dbReference>
<comment type="caution">
    <text evidence="7">The sequence shown here is derived from an EMBL/GenBank/DDBJ whole genome shotgun (WGS) entry which is preliminary data.</text>
</comment>
<feature type="binding site" evidence="4">
    <location>
        <position position="293"/>
    </location>
    <ligand>
        <name>Mn(2+)</name>
        <dbReference type="ChEBI" id="CHEBI:29035"/>
        <label>2</label>
    </ligand>
</feature>
<dbReference type="GO" id="GO:0006015">
    <property type="term" value="P:5-phosphoribose 1-diphosphate biosynthetic process"/>
    <property type="evidence" value="ECO:0007669"/>
    <property type="project" value="UniProtKB-UniPathway"/>
</dbReference>
<dbReference type="GO" id="GO:0009117">
    <property type="term" value="P:nucleotide metabolic process"/>
    <property type="evidence" value="ECO:0007669"/>
    <property type="project" value="UniProtKB-UniRule"/>
</dbReference>
<accession>A0A4R7UEM0</accession>
<name>A0A4R7UEM0_9BACT</name>
<dbReference type="SUPFAM" id="SSF53649">
    <property type="entry name" value="Alkaline phosphatase-like"/>
    <property type="match status" value="1"/>
</dbReference>
<keyword evidence="3 4" id="KW-0464">Manganese</keyword>
<comment type="catalytic activity">
    <reaction evidence="4">
        <text>2-deoxy-alpha-D-ribose 1-phosphate = 2-deoxy-D-ribose 5-phosphate</text>
        <dbReference type="Rhea" id="RHEA:27658"/>
        <dbReference type="ChEBI" id="CHEBI:57259"/>
        <dbReference type="ChEBI" id="CHEBI:62877"/>
        <dbReference type="EC" id="5.4.2.7"/>
    </reaction>
</comment>
<dbReference type="GO" id="GO:0030145">
    <property type="term" value="F:manganese ion binding"/>
    <property type="evidence" value="ECO:0007669"/>
    <property type="project" value="UniProtKB-UniRule"/>
</dbReference>
<evidence type="ECO:0000256" key="2">
    <source>
        <dbReference type="ARBA" id="ARBA00022723"/>
    </source>
</evidence>
<sequence>MAKFKRVFMIVTDGLGIGPDRDQITFGDAGANTIRSASMVEEFQIDVWKKLGIGNITDLNGNYYVRKPMAYMAKVQEVSNAKDTLAGHWEMMGIRTTMPFPTFAENGFPQELIDKLSEAFDGRPIIGNKAASGTDIINELAHEENERGAIIVYTSMDSVLQICAHEVWTGLDNLYRYAKAAREICSSKPEWNVGRIIARPYIGDFGNFIRTFNRHDYANKPGENILHHLQNAGVEVISVGKINDIFVGGGITKHFPSEGDANGMDITIDLAEKGGENQFIFTNLVQFDSHYGHRRNVHGYAQNISMLDVKLGKLINAMKEDDLLIITSDHGNDPLYVGFNHTRELLPATIFSKSFKSPKVLSKLNGLGTLGNIVAKNFGVRTFEEAGEDIFDLLV</sequence>
<dbReference type="HAMAP" id="MF_00740">
    <property type="entry name" value="Phosphopentomut"/>
    <property type="match status" value="1"/>
</dbReference>
<dbReference type="PIRSF" id="PIRSF001491">
    <property type="entry name" value="Ppentomutase"/>
    <property type="match status" value="1"/>
</dbReference>
<feature type="binding site" evidence="4">
    <location>
        <position position="329"/>
    </location>
    <ligand>
        <name>Mn(2+)</name>
        <dbReference type="ChEBI" id="CHEBI:29035"/>
        <label>1</label>
    </ligand>
</feature>
<keyword evidence="2 4" id="KW-0479">Metal-binding</keyword>
<dbReference type="PANTHER" id="PTHR21110">
    <property type="entry name" value="PHOSPHOPENTOMUTASE"/>
    <property type="match status" value="1"/>
</dbReference>
<feature type="binding site" evidence="4">
    <location>
        <position position="341"/>
    </location>
    <ligand>
        <name>Mn(2+)</name>
        <dbReference type="ChEBI" id="CHEBI:29035"/>
        <label>2</label>
    </ligand>
</feature>
<comment type="similarity">
    <text evidence="1 4">Belongs to the phosphopentomutase family.</text>
</comment>
<evidence type="ECO:0000313" key="8">
    <source>
        <dbReference type="Proteomes" id="UP000295757"/>
    </source>
</evidence>
<comment type="pathway">
    <text evidence="4">Carbohydrate degradation; 2-deoxy-D-ribose 1-phosphate degradation; D-glyceraldehyde 3-phosphate and acetaldehyde from 2-deoxy-alpha-D-ribose 1-phosphate: step 1/2.</text>
</comment>
<dbReference type="EMBL" id="SOCN01000001">
    <property type="protein sequence ID" value="TDV24064.1"/>
    <property type="molecule type" value="Genomic_DNA"/>
</dbReference>
<comment type="catalytic activity">
    <reaction evidence="4">
        <text>alpha-D-ribose 1-phosphate = D-ribose 5-phosphate</text>
        <dbReference type="Rhea" id="RHEA:18793"/>
        <dbReference type="ChEBI" id="CHEBI:57720"/>
        <dbReference type="ChEBI" id="CHEBI:78346"/>
        <dbReference type="EC" id="5.4.2.7"/>
    </reaction>
</comment>
<dbReference type="InterPro" id="IPR024052">
    <property type="entry name" value="Phosphopentomutase_DeoB_cap_sf"/>
</dbReference>
<dbReference type="InterPro" id="IPR017850">
    <property type="entry name" value="Alkaline_phosphatase_core_sf"/>
</dbReference>
<comment type="function">
    <text evidence="4">Isomerase that catalyzes the conversion of deoxy-ribose 1-phosphate (dRib-1-P) and ribose 1-phosphate (Rib-1-P) to deoxy-ribose 5-phosphate (dRib-5-P) and ribose 5-phosphate (Rib-5-P), respectively.</text>
</comment>
<dbReference type="SUPFAM" id="SSF143856">
    <property type="entry name" value="DeoB insert domain-like"/>
    <property type="match status" value="1"/>
</dbReference>
<feature type="binding site" evidence="4">
    <location>
        <position position="288"/>
    </location>
    <ligand>
        <name>Mn(2+)</name>
        <dbReference type="ChEBI" id="CHEBI:29035"/>
        <label>2</label>
    </ligand>
</feature>
<dbReference type="GO" id="GO:0000287">
    <property type="term" value="F:magnesium ion binding"/>
    <property type="evidence" value="ECO:0007669"/>
    <property type="project" value="UniProtKB-UniRule"/>
</dbReference>
<dbReference type="RefSeq" id="WP_134109886.1">
    <property type="nucleotide sequence ID" value="NZ_SOCN01000001.1"/>
</dbReference>